<sequence length="308" mass="35276">ILLEFCSIGAVDLVMLNLDKNLNEKMIKYVIKETVEGLAYLHENCFVIYRDMKAGNILLSENGDVKLADFGVSAKNKSKLERRNTFIGTPFWMSPELIRCETDEQLSYDYKIDIWALGITCIELAEKEPPNNLISPNRVLIKILKSEPPSLKSSGKWSSEFKDFVQKCLEKDPNKRPCARELLKHGFLQDHESCKSELLSLIKEHKLKLDDDSIRSSSESEKGYLSGRKALISIEQNEKNGHLTKEKNENINNNLADHEIAKTNWKIDVNELSEYVYLELLDQVLNSDYESPSIPEIILSVFKDLFSD</sequence>
<dbReference type="GO" id="GO:0004672">
    <property type="term" value="F:protein kinase activity"/>
    <property type="evidence" value="ECO:0007669"/>
    <property type="project" value="InterPro"/>
</dbReference>
<dbReference type="InterPro" id="IPR000719">
    <property type="entry name" value="Prot_kinase_dom"/>
</dbReference>
<dbReference type="EMBL" id="REGN01001408">
    <property type="protein sequence ID" value="RNA34817.1"/>
    <property type="molecule type" value="Genomic_DNA"/>
</dbReference>
<keyword evidence="3" id="KW-1185">Reference proteome</keyword>
<evidence type="ECO:0000313" key="3">
    <source>
        <dbReference type="Proteomes" id="UP000276133"/>
    </source>
</evidence>
<dbReference type="GO" id="GO:0005524">
    <property type="term" value="F:ATP binding"/>
    <property type="evidence" value="ECO:0007669"/>
    <property type="project" value="InterPro"/>
</dbReference>
<proteinExistence type="predicted"/>
<organism evidence="2 3">
    <name type="scientific">Brachionus plicatilis</name>
    <name type="common">Marine rotifer</name>
    <name type="synonym">Brachionus muelleri</name>
    <dbReference type="NCBI Taxonomy" id="10195"/>
    <lineage>
        <taxon>Eukaryota</taxon>
        <taxon>Metazoa</taxon>
        <taxon>Spiralia</taxon>
        <taxon>Gnathifera</taxon>
        <taxon>Rotifera</taxon>
        <taxon>Eurotatoria</taxon>
        <taxon>Monogononta</taxon>
        <taxon>Pseudotrocha</taxon>
        <taxon>Ploima</taxon>
        <taxon>Brachionidae</taxon>
        <taxon>Brachionus</taxon>
    </lineage>
</organism>
<dbReference type="AlphaFoldDB" id="A0A3M7SGU2"/>
<dbReference type="FunFam" id="1.10.510.10:FF:000421">
    <property type="entry name" value="Serine/threonine-protein kinase PAK 6"/>
    <property type="match status" value="1"/>
</dbReference>
<dbReference type="InterPro" id="IPR051585">
    <property type="entry name" value="STE20_Ser/Thr_Kinases"/>
</dbReference>
<dbReference type="InterPro" id="IPR008271">
    <property type="entry name" value="Ser/Thr_kinase_AS"/>
</dbReference>
<dbReference type="Gene3D" id="1.10.510.10">
    <property type="entry name" value="Transferase(Phosphotransferase) domain 1"/>
    <property type="match status" value="1"/>
</dbReference>
<gene>
    <name evidence="2" type="ORF">BpHYR1_045230</name>
</gene>
<dbReference type="Proteomes" id="UP000276133">
    <property type="component" value="Unassembled WGS sequence"/>
</dbReference>
<dbReference type="PANTHER" id="PTHR46538:SF3">
    <property type="entry name" value="PROTEIN KINASE DOMAIN-CONTAINING PROTEIN"/>
    <property type="match status" value="1"/>
</dbReference>
<evidence type="ECO:0000259" key="1">
    <source>
        <dbReference type="PROSITE" id="PS50011"/>
    </source>
</evidence>
<comment type="caution">
    <text evidence="2">The sequence shown here is derived from an EMBL/GenBank/DDBJ whole genome shotgun (WGS) entry which is preliminary data.</text>
</comment>
<reference evidence="2 3" key="1">
    <citation type="journal article" date="2018" name="Sci. Rep.">
        <title>Genomic signatures of local adaptation to the degree of environmental predictability in rotifers.</title>
        <authorList>
            <person name="Franch-Gras L."/>
            <person name="Hahn C."/>
            <person name="Garcia-Roger E.M."/>
            <person name="Carmona M.J."/>
            <person name="Serra M."/>
            <person name="Gomez A."/>
        </authorList>
    </citation>
    <scope>NUCLEOTIDE SEQUENCE [LARGE SCALE GENOMIC DNA]</scope>
    <source>
        <strain evidence="2">HYR1</strain>
    </source>
</reference>
<dbReference type="PANTHER" id="PTHR46538">
    <property type="entry name" value="PROTEIN KINASE DOMAIN-CONTAINING PROTEIN"/>
    <property type="match status" value="1"/>
</dbReference>
<feature type="non-terminal residue" evidence="2">
    <location>
        <position position="1"/>
    </location>
</feature>
<dbReference type="Pfam" id="PF00069">
    <property type="entry name" value="Pkinase"/>
    <property type="match status" value="1"/>
</dbReference>
<name>A0A3M7SGU2_BRAPC</name>
<dbReference type="InterPro" id="IPR011009">
    <property type="entry name" value="Kinase-like_dom_sf"/>
</dbReference>
<evidence type="ECO:0000313" key="2">
    <source>
        <dbReference type="EMBL" id="RNA34817.1"/>
    </source>
</evidence>
<feature type="domain" description="Protein kinase" evidence="1">
    <location>
        <begin position="1"/>
        <end position="188"/>
    </location>
</feature>
<protein>
    <submittedName>
        <fullName evidence="2">STE20-like serine threonine</fullName>
    </submittedName>
</protein>
<accession>A0A3M7SGU2</accession>
<dbReference type="SMART" id="SM00220">
    <property type="entry name" value="S_TKc"/>
    <property type="match status" value="1"/>
</dbReference>
<dbReference type="PROSITE" id="PS00108">
    <property type="entry name" value="PROTEIN_KINASE_ST"/>
    <property type="match status" value="1"/>
</dbReference>
<dbReference type="SUPFAM" id="SSF56112">
    <property type="entry name" value="Protein kinase-like (PK-like)"/>
    <property type="match status" value="1"/>
</dbReference>
<dbReference type="STRING" id="10195.A0A3M7SGU2"/>
<dbReference type="OrthoDB" id="8693905at2759"/>
<dbReference type="PROSITE" id="PS50011">
    <property type="entry name" value="PROTEIN_KINASE_DOM"/>
    <property type="match status" value="1"/>
</dbReference>